<organism evidence="1 2">
    <name type="scientific">Thermosporothrix hazakensis</name>
    <dbReference type="NCBI Taxonomy" id="644383"/>
    <lineage>
        <taxon>Bacteria</taxon>
        <taxon>Bacillati</taxon>
        <taxon>Chloroflexota</taxon>
        <taxon>Ktedonobacteria</taxon>
        <taxon>Ktedonobacterales</taxon>
        <taxon>Thermosporotrichaceae</taxon>
        <taxon>Thermosporothrix</taxon>
    </lineage>
</organism>
<comment type="caution">
    <text evidence="1">The sequence shown here is derived from an EMBL/GenBank/DDBJ whole genome shotgun (WGS) entry which is preliminary data.</text>
</comment>
<dbReference type="EMBL" id="QKUF01000036">
    <property type="protein sequence ID" value="PZW21115.1"/>
    <property type="molecule type" value="Genomic_DNA"/>
</dbReference>
<gene>
    <name evidence="1" type="ORF">EI42_05651</name>
</gene>
<dbReference type="AlphaFoldDB" id="A0A326TWC6"/>
<accession>A0A326TWC6</accession>
<keyword evidence="2" id="KW-1185">Reference proteome</keyword>
<name>A0A326TWC6_THEHA</name>
<protein>
    <submittedName>
        <fullName evidence="1">Uncharacterized protein</fullName>
    </submittedName>
</protein>
<dbReference type="Proteomes" id="UP000248806">
    <property type="component" value="Unassembled WGS sequence"/>
</dbReference>
<evidence type="ECO:0000313" key="1">
    <source>
        <dbReference type="EMBL" id="PZW21115.1"/>
    </source>
</evidence>
<proteinExistence type="predicted"/>
<evidence type="ECO:0000313" key="2">
    <source>
        <dbReference type="Proteomes" id="UP000248806"/>
    </source>
</evidence>
<sequence>MEFKITERPEYRAQAPKQISLNAPIGNSEDLVYEDLISDISSIEDEWMEAEEAEARQAVGRAIDDALNPIQWDLLPGRVTEVGGCYIELV</sequence>
<reference evidence="1 2" key="1">
    <citation type="submission" date="2018-06" db="EMBL/GenBank/DDBJ databases">
        <title>Genomic Encyclopedia of Archaeal and Bacterial Type Strains, Phase II (KMG-II): from individual species to whole genera.</title>
        <authorList>
            <person name="Goeker M."/>
        </authorList>
    </citation>
    <scope>NUCLEOTIDE SEQUENCE [LARGE SCALE GENOMIC DNA]</scope>
    <source>
        <strain evidence="1 2">ATCC BAA-1881</strain>
    </source>
</reference>